<sequence length="306" mass="32788">MKIQGRHGGSGKGPGHGGSGGGCLVFFVAFVLAAAGFFAVACGGKPPPVDCRVLGCDLGLVCEKVDDVYRCVPTPPCKLGECPEGQVCVNGKCEPKPPWKCELNMPGCHEVGQTCSTVEQPCWHNPTTNSKHCEEAPACESPPSGECTFGTPKASEAMNPEYKIQRQSRMIVTGTPIATFGEDYYCQLGLWPEACAKGRTRGPVAPDGHPQRLACEQQFNEQPCPTYSAVESNGHISFDPWFVIRGVNQNHPKNVAAGCNGEDWVKEGQYTQSGMWYVATVHGDTRVMGCIADGKVCGVSKFRVDN</sequence>
<gene>
    <name evidence="2" type="ORF">LCGC14_1068650</name>
</gene>
<dbReference type="EMBL" id="LAZR01004586">
    <property type="protein sequence ID" value="KKN07292.1"/>
    <property type="molecule type" value="Genomic_DNA"/>
</dbReference>
<evidence type="ECO:0000256" key="1">
    <source>
        <dbReference type="SAM" id="Phobius"/>
    </source>
</evidence>
<feature type="transmembrane region" description="Helical" evidence="1">
    <location>
        <begin position="21"/>
        <end position="41"/>
    </location>
</feature>
<reference evidence="2" key="1">
    <citation type="journal article" date="2015" name="Nature">
        <title>Complex archaea that bridge the gap between prokaryotes and eukaryotes.</title>
        <authorList>
            <person name="Spang A."/>
            <person name="Saw J.H."/>
            <person name="Jorgensen S.L."/>
            <person name="Zaremba-Niedzwiedzka K."/>
            <person name="Martijn J."/>
            <person name="Lind A.E."/>
            <person name="van Eijk R."/>
            <person name="Schleper C."/>
            <person name="Guy L."/>
            <person name="Ettema T.J."/>
        </authorList>
    </citation>
    <scope>NUCLEOTIDE SEQUENCE</scope>
</reference>
<comment type="caution">
    <text evidence="2">The sequence shown here is derived from an EMBL/GenBank/DDBJ whole genome shotgun (WGS) entry which is preliminary data.</text>
</comment>
<dbReference type="AlphaFoldDB" id="A0A0F9N641"/>
<keyword evidence="1" id="KW-0472">Membrane</keyword>
<dbReference type="PROSITE" id="PS51257">
    <property type="entry name" value="PROKAR_LIPOPROTEIN"/>
    <property type="match status" value="1"/>
</dbReference>
<protein>
    <submittedName>
        <fullName evidence="2">Uncharacterized protein</fullName>
    </submittedName>
</protein>
<accession>A0A0F9N641</accession>
<keyword evidence="1" id="KW-1133">Transmembrane helix</keyword>
<name>A0A0F9N641_9ZZZZ</name>
<proteinExistence type="predicted"/>
<organism evidence="2">
    <name type="scientific">marine sediment metagenome</name>
    <dbReference type="NCBI Taxonomy" id="412755"/>
    <lineage>
        <taxon>unclassified sequences</taxon>
        <taxon>metagenomes</taxon>
        <taxon>ecological metagenomes</taxon>
    </lineage>
</organism>
<evidence type="ECO:0000313" key="2">
    <source>
        <dbReference type="EMBL" id="KKN07292.1"/>
    </source>
</evidence>
<keyword evidence="1" id="KW-0812">Transmembrane</keyword>